<dbReference type="EMBL" id="JAWDID010000006">
    <property type="protein sequence ID" value="MDU0339444.1"/>
    <property type="molecule type" value="Genomic_DNA"/>
</dbReference>
<feature type="domain" description="DUF306" evidence="3">
    <location>
        <begin position="54"/>
        <end position="150"/>
    </location>
</feature>
<organism evidence="4 5">
    <name type="scientific">Bosea rubneri</name>
    <dbReference type="NCBI Taxonomy" id="3075434"/>
    <lineage>
        <taxon>Bacteria</taxon>
        <taxon>Pseudomonadati</taxon>
        <taxon>Pseudomonadota</taxon>
        <taxon>Alphaproteobacteria</taxon>
        <taxon>Hyphomicrobiales</taxon>
        <taxon>Boseaceae</taxon>
        <taxon>Bosea</taxon>
    </lineage>
</organism>
<comment type="caution">
    <text evidence="4">The sequence shown here is derived from an EMBL/GenBank/DDBJ whole genome shotgun (WGS) entry which is preliminary data.</text>
</comment>
<evidence type="ECO:0000313" key="5">
    <source>
        <dbReference type="Proteomes" id="UP001254257"/>
    </source>
</evidence>
<protein>
    <submittedName>
        <fullName evidence="4">META domain-containing protein</fullName>
    </submittedName>
</protein>
<feature type="region of interest" description="Disordered" evidence="1">
    <location>
        <begin position="27"/>
        <end position="49"/>
    </location>
</feature>
<keyword evidence="5" id="KW-1185">Reference proteome</keyword>
<dbReference type="RefSeq" id="WP_316017347.1">
    <property type="nucleotide sequence ID" value="NZ_JAWDID010000006.1"/>
</dbReference>
<evidence type="ECO:0000256" key="1">
    <source>
        <dbReference type="SAM" id="MobiDB-lite"/>
    </source>
</evidence>
<dbReference type="PANTHER" id="PTHR35535">
    <property type="entry name" value="HEAT SHOCK PROTEIN HSLJ"/>
    <property type="match status" value="1"/>
</dbReference>
<dbReference type="InterPro" id="IPR038670">
    <property type="entry name" value="HslJ-like_sf"/>
</dbReference>
<dbReference type="Pfam" id="PF03724">
    <property type="entry name" value="META"/>
    <property type="match status" value="1"/>
</dbReference>
<dbReference type="Proteomes" id="UP001254257">
    <property type="component" value="Unassembled WGS sequence"/>
</dbReference>
<dbReference type="InterPro" id="IPR053147">
    <property type="entry name" value="Hsp_HslJ-like"/>
</dbReference>
<gene>
    <name evidence="4" type="ORF">RKE40_06115</name>
</gene>
<dbReference type="PANTHER" id="PTHR35535:SF1">
    <property type="entry name" value="HEAT SHOCK PROTEIN HSLJ"/>
    <property type="match status" value="1"/>
</dbReference>
<feature type="signal peptide" evidence="2">
    <location>
        <begin position="1"/>
        <end position="20"/>
    </location>
</feature>
<reference evidence="4 5" key="1">
    <citation type="submission" date="2023-09" db="EMBL/GenBank/DDBJ databases">
        <title>Whole genome shotgun sequencing (WGS) of Bosea sp. ZW T0_25, isolated from stored onions (Allium cepa).</title>
        <authorList>
            <person name="Stoll D.A."/>
            <person name="Huch M."/>
        </authorList>
    </citation>
    <scope>NUCLEOTIDE SEQUENCE [LARGE SCALE GENOMIC DNA]</scope>
    <source>
        <strain evidence="4 5">ZW T0_25</strain>
    </source>
</reference>
<keyword evidence="2" id="KW-0732">Signal</keyword>
<dbReference type="InterPro" id="IPR005184">
    <property type="entry name" value="DUF306_Meta_HslJ"/>
</dbReference>
<evidence type="ECO:0000313" key="4">
    <source>
        <dbReference type="EMBL" id="MDU0339444.1"/>
    </source>
</evidence>
<proteinExistence type="predicted"/>
<sequence length="157" mass="17072">MQSRLGLAAAIAFSLLPALAGDVLAQGRQRPSQIPQEGQAAPPPKQEKNFPLDASWTAIQFNGKPINDRRITLKVDSNLRGTGFAGCNTYSASAYPLRQQGFAVGPVAVTKRACDKAVMDFERTFLLALRGSRQWDLVEGRLVLKTASGEIRFDRGI</sequence>
<feature type="chain" id="PRO_5047219431" evidence="2">
    <location>
        <begin position="21"/>
        <end position="157"/>
    </location>
</feature>
<name>A0ABU3S3S9_9HYPH</name>
<dbReference type="Gene3D" id="2.40.128.270">
    <property type="match status" value="1"/>
</dbReference>
<evidence type="ECO:0000259" key="3">
    <source>
        <dbReference type="Pfam" id="PF03724"/>
    </source>
</evidence>
<evidence type="ECO:0000256" key="2">
    <source>
        <dbReference type="SAM" id="SignalP"/>
    </source>
</evidence>
<accession>A0ABU3S3S9</accession>